<comment type="caution">
    <text evidence="3">The sequence shown here is derived from an EMBL/GenBank/DDBJ whole genome shotgun (WGS) entry which is preliminary data.</text>
</comment>
<dbReference type="InterPro" id="IPR001920">
    <property type="entry name" value="Asp/Glu_race"/>
</dbReference>
<reference evidence="3 4" key="1">
    <citation type="submission" date="2024-04" db="EMBL/GenBank/DDBJ databases">
        <title>Novel genus in family Flammeovirgaceae.</title>
        <authorList>
            <person name="Nguyen T.H."/>
            <person name="Vuong T.Q."/>
            <person name="Le H."/>
            <person name="Kim S.-G."/>
        </authorList>
    </citation>
    <scope>NUCLEOTIDE SEQUENCE [LARGE SCALE GENOMIC DNA]</scope>
    <source>
        <strain evidence="3 4">JCM 23209</strain>
    </source>
</reference>
<evidence type="ECO:0000256" key="1">
    <source>
        <dbReference type="ARBA" id="ARBA00007847"/>
    </source>
</evidence>
<dbReference type="AlphaFoldDB" id="A0AAW9SGP7"/>
<dbReference type="EC" id="5.1.1.-" evidence="3"/>
<dbReference type="Proteomes" id="UP001403385">
    <property type="component" value="Unassembled WGS sequence"/>
</dbReference>
<dbReference type="PANTHER" id="PTHR21198">
    <property type="entry name" value="GLUTAMATE RACEMASE"/>
    <property type="match status" value="1"/>
</dbReference>
<keyword evidence="4" id="KW-1185">Reference proteome</keyword>
<dbReference type="SUPFAM" id="SSF53681">
    <property type="entry name" value="Aspartate/glutamate racemase"/>
    <property type="match status" value="2"/>
</dbReference>
<evidence type="ECO:0000256" key="2">
    <source>
        <dbReference type="ARBA" id="ARBA00023235"/>
    </source>
</evidence>
<dbReference type="Pfam" id="PF01177">
    <property type="entry name" value="Asp_Glu_race"/>
    <property type="match status" value="1"/>
</dbReference>
<dbReference type="InterPro" id="IPR015942">
    <property type="entry name" value="Asp/Glu/hydantoin_racemase"/>
</dbReference>
<dbReference type="EMBL" id="JBDKWZ010000025">
    <property type="protein sequence ID" value="MEN7551668.1"/>
    <property type="molecule type" value="Genomic_DNA"/>
</dbReference>
<dbReference type="GO" id="GO:0047661">
    <property type="term" value="F:amino-acid racemase activity"/>
    <property type="evidence" value="ECO:0007669"/>
    <property type="project" value="InterPro"/>
</dbReference>
<accession>A0AAW9SGP7</accession>
<name>A0AAW9SGP7_9BACT</name>
<evidence type="ECO:0000313" key="3">
    <source>
        <dbReference type="EMBL" id="MEN7551668.1"/>
    </source>
</evidence>
<dbReference type="RefSeq" id="WP_346824447.1">
    <property type="nucleotide sequence ID" value="NZ_JBDKWZ010000025.1"/>
</dbReference>
<evidence type="ECO:0000313" key="4">
    <source>
        <dbReference type="Proteomes" id="UP001403385"/>
    </source>
</evidence>
<sequence>MKKKKIGIIGGMGSRAGMLLFQYIIDKSPVLCDQDFLEVLLHSNTCIPDRTRAILYQEASPVPELQRSVKLLSEQSVDYLISACVTSYHFYSEMQKVTQTQILNIVQMTVNHILNLYGPHCTAGILATSGTIATGLFQQALSKANINYLTLPPDMQENDFMKSVYMNHGLKSATISHKAREHFKACLDYMQERGTEIIIGGCTDVSAIVPEYRETYPVIDVLDTAATEIVRLGYRSEVMTL</sequence>
<comment type="similarity">
    <text evidence="1">Belongs to the aspartate/glutamate racemases family.</text>
</comment>
<dbReference type="Gene3D" id="3.40.50.1860">
    <property type="match status" value="2"/>
</dbReference>
<gene>
    <name evidence="3" type="ORF">AAG747_27380</name>
</gene>
<organism evidence="3 4">
    <name type="scientific">Rapidithrix thailandica</name>
    <dbReference type="NCBI Taxonomy" id="413964"/>
    <lineage>
        <taxon>Bacteria</taxon>
        <taxon>Pseudomonadati</taxon>
        <taxon>Bacteroidota</taxon>
        <taxon>Cytophagia</taxon>
        <taxon>Cytophagales</taxon>
        <taxon>Flammeovirgaceae</taxon>
        <taxon>Rapidithrix</taxon>
    </lineage>
</organism>
<dbReference type="NCBIfam" id="TIGR00035">
    <property type="entry name" value="asp_race"/>
    <property type="match status" value="1"/>
</dbReference>
<keyword evidence="2 3" id="KW-0413">Isomerase</keyword>
<dbReference type="InterPro" id="IPR004380">
    <property type="entry name" value="Asp_race"/>
</dbReference>
<proteinExistence type="inferred from homology"/>
<dbReference type="PANTHER" id="PTHR21198:SF7">
    <property type="entry name" value="ASPARTATE-GLUTAMATE RACEMASE FAMILY"/>
    <property type="match status" value="1"/>
</dbReference>
<protein>
    <submittedName>
        <fullName evidence="3">Amino acid racemase</fullName>
        <ecNumber evidence="3">5.1.1.-</ecNumber>
    </submittedName>
</protein>